<dbReference type="InterPro" id="IPR014036">
    <property type="entry name" value="DeoR-like_C"/>
</dbReference>
<evidence type="ECO:0000313" key="6">
    <source>
        <dbReference type="EMBL" id="SHE51554.1"/>
    </source>
</evidence>
<dbReference type="RefSeq" id="WP_073050914.1">
    <property type="nucleotide sequence ID" value="NZ_FQUP01000001.1"/>
</dbReference>
<dbReference type="InterPro" id="IPR036390">
    <property type="entry name" value="WH_DNA-bd_sf"/>
</dbReference>
<keyword evidence="2" id="KW-0805">Transcription regulation</keyword>
<dbReference type="SMART" id="SM00420">
    <property type="entry name" value="HTH_DEOR"/>
    <property type="match status" value="1"/>
</dbReference>
<dbReference type="GO" id="GO:0003677">
    <property type="term" value="F:DNA binding"/>
    <property type="evidence" value="ECO:0007669"/>
    <property type="project" value="UniProtKB-KW"/>
</dbReference>
<dbReference type="EMBL" id="FQUP01000001">
    <property type="protein sequence ID" value="SHE51554.1"/>
    <property type="molecule type" value="Genomic_DNA"/>
</dbReference>
<dbReference type="SMART" id="SM01134">
    <property type="entry name" value="DeoRC"/>
    <property type="match status" value="1"/>
</dbReference>
<accession>A0A1M4U4J2</accession>
<dbReference type="Pfam" id="PF00455">
    <property type="entry name" value="DeoRC"/>
    <property type="match status" value="1"/>
</dbReference>
<dbReference type="PROSITE" id="PS00894">
    <property type="entry name" value="HTH_DEOR_1"/>
    <property type="match status" value="1"/>
</dbReference>
<dbReference type="InterPro" id="IPR050313">
    <property type="entry name" value="Carb_Metab_HTH_regulators"/>
</dbReference>
<dbReference type="Pfam" id="PF08220">
    <property type="entry name" value="HTH_DeoR"/>
    <property type="match status" value="1"/>
</dbReference>
<dbReference type="SUPFAM" id="SSF100950">
    <property type="entry name" value="NagB/RpiA/CoA transferase-like"/>
    <property type="match status" value="1"/>
</dbReference>
<keyword evidence="7" id="KW-1185">Reference proteome</keyword>
<dbReference type="STRING" id="1122133.SAMN02745157_0345"/>
<dbReference type="PANTHER" id="PTHR30363:SF4">
    <property type="entry name" value="GLYCEROL-3-PHOSPHATE REGULON REPRESSOR"/>
    <property type="match status" value="1"/>
</dbReference>
<evidence type="ECO:0000256" key="2">
    <source>
        <dbReference type="ARBA" id="ARBA00023015"/>
    </source>
</evidence>
<evidence type="ECO:0000259" key="5">
    <source>
        <dbReference type="PROSITE" id="PS51000"/>
    </source>
</evidence>
<keyword evidence="3" id="KW-0238">DNA-binding</keyword>
<evidence type="ECO:0000256" key="4">
    <source>
        <dbReference type="ARBA" id="ARBA00023163"/>
    </source>
</evidence>
<sequence length="261" mass="27212">MARKRTASLPMSRRTEMIRIVTERGSVSVPELADLFRVSTDTIRRDLDALHDSGKLVRAHGGAVWMPGGDRITPVADRIGAETDGKKRIAAAASGLIADGEALVVNGGSTTLAFIKALAGHRALNLVTNSVPVLDQLNPAAFSNVYAVGGEYQPATKVMLGPLALSANGRVNVDTAVIGVRAISAAAGISTAFIMEAEMILAMTRLARRTIVLADARKFEQSAFATIAPLGEIDMLVTNAPPPPALAAALELAGVETILAP</sequence>
<dbReference type="Proteomes" id="UP000184485">
    <property type="component" value="Unassembled WGS sequence"/>
</dbReference>
<dbReference type="OrthoDB" id="31600at2"/>
<evidence type="ECO:0000313" key="7">
    <source>
        <dbReference type="Proteomes" id="UP000184485"/>
    </source>
</evidence>
<evidence type="ECO:0000256" key="3">
    <source>
        <dbReference type="ARBA" id="ARBA00023125"/>
    </source>
</evidence>
<keyword evidence="1" id="KW-0678">Repressor</keyword>
<dbReference type="InterPro" id="IPR001034">
    <property type="entry name" value="DeoR_HTH"/>
</dbReference>
<dbReference type="PROSITE" id="PS51000">
    <property type="entry name" value="HTH_DEOR_2"/>
    <property type="match status" value="1"/>
</dbReference>
<keyword evidence="4" id="KW-0804">Transcription</keyword>
<dbReference type="InterPro" id="IPR018356">
    <property type="entry name" value="Tscrpt_reg_HTH_DeoR_CS"/>
</dbReference>
<gene>
    <name evidence="6" type="ORF">SAMN02745157_0345</name>
</gene>
<dbReference type="PRINTS" id="PR00037">
    <property type="entry name" value="HTHLACR"/>
</dbReference>
<dbReference type="GO" id="GO:0003700">
    <property type="term" value="F:DNA-binding transcription factor activity"/>
    <property type="evidence" value="ECO:0007669"/>
    <property type="project" value="InterPro"/>
</dbReference>
<dbReference type="PANTHER" id="PTHR30363">
    <property type="entry name" value="HTH-TYPE TRANSCRIPTIONAL REGULATOR SRLR-RELATED"/>
    <property type="match status" value="1"/>
</dbReference>
<dbReference type="InterPro" id="IPR036388">
    <property type="entry name" value="WH-like_DNA-bd_sf"/>
</dbReference>
<feature type="domain" description="HTH deoR-type" evidence="5">
    <location>
        <begin position="10"/>
        <end position="65"/>
    </location>
</feature>
<reference evidence="6 7" key="1">
    <citation type="submission" date="2016-11" db="EMBL/GenBank/DDBJ databases">
        <authorList>
            <person name="Jaros S."/>
            <person name="Januszkiewicz K."/>
            <person name="Wedrychowicz H."/>
        </authorList>
    </citation>
    <scope>NUCLEOTIDE SEQUENCE [LARGE SCALE GENOMIC DNA]</scope>
    <source>
        <strain evidence="6 7">DSM 19436</strain>
    </source>
</reference>
<dbReference type="InterPro" id="IPR037171">
    <property type="entry name" value="NagB/RpiA_transferase-like"/>
</dbReference>
<organism evidence="6 7">
    <name type="scientific">Kaistia soli DSM 19436</name>
    <dbReference type="NCBI Taxonomy" id="1122133"/>
    <lineage>
        <taxon>Bacteria</taxon>
        <taxon>Pseudomonadati</taxon>
        <taxon>Pseudomonadota</taxon>
        <taxon>Alphaproteobacteria</taxon>
        <taxon>Hyphomicrobiales</taxon>
        <taxon>Kaistiaceae</taxon>
        <taxon>Kaistia</taxon>
    </lineage>
</organism>
<proteinExistence type="predicted"/>
<dbReference type="SUPFAM" id="SSF46785">
    <property type="entry name" value="Winged helix' DNA-binding domain"/>
    <property type="match status" value="1"/>
</dbReference>
<evidence type="ECO:0000256" key="1">
    <source>
        <dbReference type="ARBA" id="ARBA00022491"/>
    </source>
</evidence>
<name>A0A1M4U4J2_9HYPH</name>
<dbReference type="Gene3D" id="1.10.10.10">
    <property type="entry name" value="Winged helix-like DNA-binding domain superfamily/Winged helix DNA-binding domain"/>
    <property type="match status" value="1"/>
</dbReference>
<protein>
    <submittedName>
        <fullName evidence="6">Transcriptional regulator, DeoR family</fullName>
    </submittedName>
</protein>
<dbReference type="AlphaFoldDB" id="A0A1M4U4J2"/>